<keyword evidence="3" id="KW-0804">Transcription</keyword>
<evidence type="ECO:0000259" key="4">
    <source>
        <dbReference type="PROSITE" id="PS50977"/>
    </source>
</evidence>
<evidence type="ECO:0000313" key="5">
    <source>
        <dbReference type="EMBL" id="SVC12291.1"/>
    </source>
</evidence>
<dbReference type="GO" id="GO:0000976">
    <property type="term" value="F:transcription cis-regulatory region binding"/>
    <property type="evidence" value="ECO:0007669"/>
    <property type="project" value="TreeGrafter"/>
</dbReference>
<dbReference type="InterPro" id="IPR001647">
    <property type="entry name" value="HTH_TetR"/>
</dbReference>
<dbReference type="AlphaFoldDB" id="A0A382JNV5"/>
<keyword evidence="2" id="KW-0238">DNA-binding</keyword>
<protein>
    <recommendedName>
        <fullName evidence="4">HTH tetR-type domain-containing protein</fullName>
    </recommendedName>
</protein>
<accession>A0A382JNV5</accession>
<proteinExistence type="predicted"/>
<dbReference type="PRINTS" id="PR00455">
    <property type="entry name" value="HTHTETR"/>
</dbReference>
<dbReference type="PROSITE" id="PS50977">
    <property type="entry name" value="HTH_TETR_2"/>
    <property type="match status" value="1"/>
</dbReference>
<dbReference type="EMBL" id="UINC01074770">
    <property type="protein sequence ID" value="SVC12291.1"/>
    <property type="molecule type" value="Genomic_DNA"/>
</dbReference>
<dbReference type="PANTHER" id="PTHR30055">
    <property type="entry name" value="HTH-TYPE TRANSCRIPTIONAL REGULATOR RUTR"/>
    <property type="match status" value="1"/>
</dbReference>
<evidence type="ECO:0000256" key="2">
    <source>
        <dbReference type="ARBA" id="ARBA00023125"/>
    </source>
</evidence>
<gene>
    <name evidence="5" type="ORF">METZ01_LOCUS265145</name>
</gene>
<keyword evidence="1" id="KW-0805">Transcription regulation</keyword>
<feature type="domain" description="HTH tetR-type" evidence="4">
    <location>
        <begin position="7"/>
        <end position="67"/>
    </location>
</feature>
<organism evidence="5">
    <name type="scientific">marine metagenome</name>
    <dbReference type="NCBI Taxonomy" id="408172"/>
    <lineage>
        <taxon>unclassified sequences</taxon>
        <taxon>metagenomes</taxon>
        <taxon>ecological metagenomes</taxon>
    </lineage>
</organism>
<dbReference type="SUPFAM" id="SSF46689">
    <property type="entry name" value="Homeodomain-like"/>
    <property type="match status" value="1"/>
</dbReference>
<dbReference type="PANTHER" id="PTHR30055:SF234">
    <property type="entry name" value="HTH-TYPE TRANSCRIPTIONAL REGULATOR BETI"/>
    <property type="match status" value="1"/>
</dbReference>
<dbReference type="Pfam" id="PF00440">
    <property type="entry name" value="TetR_N"/>
    <property type="match status" value="1"/>
</dbReference>
<evidence type="ECO:0000256" key="1">
    <source>
        <dbReference type="ARBA" id="ARBA00023015"/>
    </source>
</evidence>
<dbReference type="InterPro" id="IPR050109">
    <property type="entry name" value="HTH-type_TetR-like_transc_reg"/>
</dbReference>
<dbReference type="InterPro" id="IPR009057">
    <property type="entry name" value="Homeodomain-like_sf"/>
</dbReference>
<sequence length="200" mass="22185">MARPRSTELDSRIIQAASEEFHSSGYGAMSLSSIATRAGVRPGAVYTRFRDKPEVLAAVLDYISTLRQERMKDLPGRGPYEDLVYAVNEVQQSVSWEHAFTIPALAIMGTDEAREVRGLIREDMTRNRHMGLLRPAIENAIAHGVLGDHVSVSYASAMIMGSYFTFKLGVDAEHWPSDMPERILRTLGAKPEKAGRTHQA</sequence>
<name>A0A382JNV5_9ZZZZ</name>
<reference evidence="5" key="1">
    <citation type="submission" date="2018-05" db="EMBL/GenBank/DDBJ databases">
        <authorList>
            <person name="Lanie J.A."/>
            <person name="Ng W.-L."/>
            <person name="Kazmierczak K.M."/>
            <person name="Andrzejewski T.M."/>
            <person name="Davidsen T.M."/>
            <person name="Wayne K.J."/>
            <person name="Tettelin H."/>
            <person name="Glass J.I."/>
            <person name="Rusch D."/>
            <person name="Podicherti R."/>
            <person name="Tsui H.-C.T."/>
            <person name="Winkler M.E."/>
        </authorList>
    </citation>
    <scope>NUCLEOTIDE SEQUENCE</scope>
</reference>
<dbReference type="Gene3D" id="1.10.357.10">
    <property type="entry name" value="Tetracycline Repressor, domain 2"/>
    <property type="match status" value="1"/>
</dbReference>
<dbReference type="GO" id="GO:0003700">
    <property type="term" value="F:DNA-binding transcription factor activity"/>
    <property type="evidence" value="ECO:0007669"/>
    <property type="project" value="TreeGrafter"/>
</dbReference>
<evidence type="ECO:0000256" key="3">
    <source>
        <dbReference type="ARBA" id="ARBA00023163"/>
    </source>
</evidence>